<accession>A0ABV3X061</accession>
<gene>
    <name evidence="2" type="ORF">V1479_23635</name>
</gene>
<feature type="chain" id="PRO_5046554563" evidence="1">
    <location>
        <begin position="22"/>
        <end position="225"/>
    </location>
</feature>
<organism evidence="2 3">
    <name type="scientific">Neoaquamicrobium sediminum</name>
    <dbReference type="NCBI Taxonomy" id="1849104"/>
    <lineage>
        <taxon>Bacteria</taxon>
        <taxon>Pseudomonadati</taxon>
        <taxon>Pseudomonadota</taxon>
        <taxon>Alphaproteobacteria</taxon>
        <taxon>Hyphomicrobiales</taxon>
        <taxon>Phyllobacteriaceae</taxon>
        <taxon>Neoaquamicrobium</taxon>
    </lineage>
</organism>
<evidence type="ECO:0000256" key="1">
    <source>
        <dbReference type="SAM" id="SignalP"/>
    </source>
</evidence>
<proteinExistence type="predicted"/>
<dbReference type="Proteomes" id="UP001559025">
    <property type="component" value="Unassembled WGS sequence"/>
</dbReference>
<dbReference type="RefSeq" id="WP_368805026.1">
    <property type="nucleotide sequence ID" value="NZ_JAZHFV010000011.1"/>
</dbReference>
<sequence>MKPLVIAVLLALLGAAMPASAGSHMPIEGIGSTCLETILRNCRVLTAGYVNADGGDRDGEPMLAWQTQTGFTPEDGVMGGFVLFQHASGKWTVMDAGFNGWRFSPPQLSETGLLHIAGYGGGTGAYNADRLYQWRDPGDAVAREGWRQIDMGTWLKTIGEKLPAGLEIWKGVQFEFQDPWSGMIARTGLWRSDDGNCCPTGGSAVIAFGIEDDRLVVSRVDYVVP</sequence>
<evidence type="ECO:0000313" key="3">
    <source>
        <dbReference type="Proteomes" id="UP001559025"/>
    </source>
</evidence>
<name>A0ABV3X061_9HYPH</name>
<feature type="signal peptide" evidence="1">
    <location>
        <begin position="1"/>
        <end position="21"/>
    </location>
</feature>
<keyword evidence="1" id="KW-0732">Signal</keyword>
<keyword evidence="3" id="KW-1185">Reference proteome</keyword>
<reference evidence="2 3" key="1">
    <citation type="submission" date="2024-01" db="EMBL/GenBank/DDBJ databases">
        <title>New evidence supports the origin of RcGTA from prophage.</title>
        <authorList>
            <person name="Xu Y."/>
            <person name="Liu B."/>
            <person name="Chen F."/>
        </authorList>
    </citation>
    <scope>NUCLEOTIDE SEQUENCE [LARGE SCALE GENOMIC DNA]</scope>
    <source>
        <strain evidence="2 3">CBW1107-2</strain>
    </source>
</reference>
<evidence type="ECO:0000313" key="2">
    <source>
        <dbReference type="EMBL" id="MEX4010315.1"/>
    </source>
</evidence>
<comment type="caution">
    <text evidence="2">The sequence shown here is derived from an EMBL/GenBank/DDBJ whole genome shotgun (WGS) entry which is preliminary data.</text>
</comment>
<protein>
    <submittedName>
        <fullName evidence="2">Uncharacterized protein</fullName>
    </submittedName>
</protein>
<dbReference type="EMBL" id="JAZHFV010000011">
    <property type="protein sequence ID" value="MEX4010315.1"/>
    <property type="molecule type" value="Genomic_DNA"/>
</dbReference>